<dbReference type="Pfam" id="PF25134">
    <property type="entry name" value="DUF7821"/>
    <property type="match status" value="1"/>
</dbReference>
<keyword evidence="3" id="KW-1185">Reference proteome</keyword>
<dbReference type="RefSeq" id="WP_041991863.1">
    <property type="nucleotide sequence ID" value="NZ_CDOD01000018.1"/>
</dbReference>
<protein>
    <recommendedName>
        <fullName evidence="1">DUF7821 domain-containing protein</fullName>
    </recommendedName>
</protein>
<evidence type="ECO:0000259" key="1">
    <source>
        <dbReference type="Pfam" id="PF25134"/>
    </source>
</evidence>
<dbReference type="EMBL" id="CDOD01000018">
    <property type="protein sequence ID" value="CEN35270.1"/>
    <property type="molecule type" value="Genomic_DNA"/>
</dbReference>
<gene>
    <name evidence="2" type="ORF">CCYN2B_250080</name>
</gene>
<dbReference type="Proteomes" id="UP000038055">
    <property type="component" value="Unassembled WGS sequence"/>
</dbReference>
<reference evidence="3" key="1">
    <citation type="submission" date="2015-01" db="EMBL/GenBank/DDBJ databases">
        <authorList>
            <person name="MANFREDI Pablo"/>
        </authorList>
    </citation>
    <scope>NUCLEOTIDE SEQUENCE [LARGE SCALE GENOMIC DNA]</scope>
    <source>
        <strain evidence="3">Ccyn2B</strain>
    </source>
</reference>
<feature type="domain" description="DUF7821" evidence="1">
    <location>
        <begin position="7"/>
        <end position="178"/>
    </location>
</feature>
<evidence type="ECO:0000313" key="2">
    <source>
        <dbReference type="EMBL" id="CEN35270.1"/>
    </source>
</evidence>
<dbReference type="STRING" id="28189.CCYN74_130084"/>
<proteinExistence type="predicted"/>
<name>A0A0B7H7E3_9FLAO</name>
<dbReference type="AlphaFoldDB" id="A0A0B7H7E3"/>
<dbReference type="InterPro" id="IPR056723">
    <property type="entry name" value="DUF7821"/>
</dbReference>
<accession>A0A0B7H7E3</accession>
<evidence type="ECO:0000313" key="3">
    <source>
        <dbReference type="Proteomes" id="UP000038055"/>
    </source>
</evidence>
<sequence>MKQELYKSLTKIEESIVGVRQFTIHNSAFKSSIEVYDYAYPFDFMEDIKQYQTECKREGYESLYQLVAEFMKKCNITLFDESELNEKKNHTFLLFYFLVKPSEEIKKKGFNAEVRTFFAVPFTENGEEVFQILVSKNRFSGIVEEMKYAEPLSEDNDKEDWAIFEKAVAIVERELNLVANTEHIELSSFDDALNDFVAIANIKKQKTFKNQWKKLKQNPKKYIDKILKAGFYGNANQQQINYEFLLKEHLETYNDDFPIEIDALTDYIEERLGEKIHITEEDILYPKSIANKIEKQTDYTLLNVENQLGFYTFFLCHKEYKDWMLSLAKQLELPIDDDF</sequence>
<organism evidence="2 3">
    <name type="scientific">Capnocytophaga cynodegmi</name>
    <dbReference type="NCBI Taxonomy" id="28189"/>
    <lineage>
        <taxon>Bacteria</taxon>
        <taxon>Pseudomonadati</taxon>
        <taxon>Bacteroidota</taxon>
        <taxon>Flavobacteriia</taxon>
        <taxon>Flavobacteriales</taxon>
        <taxon>Flavobacteriaceae</taxon>
        <taxon>Capnocytophaga</taxon>
    </lineage>
</organism>